<gene>
    <name evidence="2" type="ORF">D9613_001855</name>
</gene>
<evidence type="ECO:0000313" key="3">
    <source>
        <dbReference type="Proteomes" id="UP000521872"/>
    </source>
</evidence>
<feature type="compositionally biased region" description="Low complexity" evidence="1">
    <location>
        <begin position="130"/>
        <end position="143"/>
    </location>
</feature>
<feature type="region of interest" description="Disordered" evidence="1">
    <location>
        <begin position="447"/>
        <end position="526"/>
    </location>
</feature>
<keyword evidence="3" id="KW-1185">Reference proteome</keyword>
<feature type="compositionally biased region" description="Polar residues" evidence="1">
    <location>
        <begin position="325"/>
        <end position="339"/>
    </location>
</feature>
<comment type="caution">
    <text evidence="2">The sequence shown here is derived from an EMBL/GenBank/DDBJ whole genome shotgun (WGS) entry which is preliminary data.</text>
</comment>
<accession>A0A8H4R641</accession>
<feature type="compositionally biased region" description="Low complexity" evidence="1">
    <location>
        <begin position="474"/>
        <end position="490"/>
    </location>
</feature>
<feature type="region of interest" description="Disordered" evidence="1">
    <location>
        <begin position="325"/>
        <end position="392"/>
    </location>
</feature>
<feature type="compositionally biased region" description="Low complexity" evidence="1">
    <location>
        <begin position="358"/>
        <end position="371"/>
    </location>
</feature>
<dbReference type="Proteomes" id="UP000521872">
    <property type="component" value="Unassembled WGS sequence"/>
</dbReference>
<reference evidence="2 3" key="1">
    <citation type="submission" date="2019-12" db="EMBL/GenBank/DDBJ databases">
        <authorList>
            <person name="Floudas D."/>
            <person name="Bentzer J."/>
            <person name="Ahren D."/>
            <person name="Johansson T."/>
            <person name="Persson P."/>
            <person name="Tunlid A."/>
        </authorList>
    </citation>
    <scope>NUCLEOTIDE SEQUENCE [LARGE SCALE GENOMIC DNA]</scope>
    <source>
        <strain evidence="2 3">CBS 102.39</strain>
    </source>
</reference>
<evidence type="ECO:0000256" key="1">
    <source>
        <dbReference type="SAM" id="MobiDB-lite"/>
    </source>
</evidence>
<organism evidence="2 3">
    <name type="scientific">Agrocybe pediades</name>
    <dbReference type="NCBI Taxonomy" id="84607"/>
    <lineage>
        <taxon>Eukaryota</taxon>
        <taxon>Fungi</taxon>
        <taxon>Dikarya</taxon>
        <taxon>Basidiomycota</taxon>
        <taxon>Agaricomycotina</taxon>
        <taxon>Agaricomycetes</taxon>
        <taxon>Agaricomycetidae</taxon>
        <taxon>Agaricales</taxon>
        <taxon>Agaricineae</taxon>
        <taxon>Strophariaceae</taxon>
        <taxon>Agrocybe</taxon>
    </lineage>
</organism>
<feature type="region of interest" description="Disordered" evidence="1">
    <location>
        <begin position="257"/>
        <end position="305"/>
    </location>
</feature>
<feature type="compositionally biased region" description="Polar residues" evidence="1">
    <location>
        <begin position="453"/>
        <end position="467"/>
    </location>
</feature>
<feature type="compositionally biased region" description="Low complexity" evidence="1">
    <location>
        <begin position="257"/>
        <end position="285"/>
    </location>
</feature>
<protein>
    <submittedName>
        <fullName evidence="2">Uncharacterized protein</fullName>
    </submittedName>
</protein>
<dbReference type="EMBL" id="JAACJL010000001">
    <property type="protein sequence ID" value="KAF4623431.1"/>
    <property type="molecule type" value="Genomic_DNA"/>
</dbReference>
<feature type="compositionally biased region" description="Polar residues" evidence="1">
    <location>
        <begin position="293"/>
        <end position="302"/>
    </location>
</feature>
<name>A0A8H4R641_9AGAR</name>
<proteinExistence type="predicted"/>
<sequence>MHTRHSPSILPGAWSEHWRDSNDFTDTDETTVFSAPEPMSADESLVNPLPAIADATSTRRTNVRHSACENRLSSSCSDYEDDSNLSDDYYSFVSEGSEDADAVSLALQDGPKPATGKGKERLKDDESVRLSEAIPPSSALSSSSHEHHSEHVTFSNDVPSKLSARQAAHLPIEPEQRVLEAESSSLKSSMVSRILDYAQEASASSRTSIISDDSSGRPLRFKKLISDDDSVYSNYSGLDYAHVCDMITHLGSGSGNSNISVNHTPRNPAVRAQSSSRPSRQSSRRYIGPGDTSADTANQPSILNFYPDENNPWTLSLDATLTATESNASQTSDGSLSIHSSRRRFPHRQDHSSYFFPRSHSSVRQSLSSHQNRYPVASSATTSHSFDHPEDPLYALPRRQAVSTNDTQLREDEHVAQTNVANRNVLQKTKALCSKLKKLIVTRKPRTQVAEPNVSQSSMSRNFNTSAELPPSLPYLHSPSTPTSATPSWSLDKLRPANRSRKVSTPAEHTGKIKPPSIENKNTYEYHARPKTLSEIKSKRRFSLPAFKASASQNNVGLANA</sequence>
<feature type="region of interest" description="Disordered" evidence="1">
    <location>
        <begin position="108"/>
        <end position="155"/>
    </location>
</feature>
<feature type="compositionally biased region" description="Basic and acidic residues" evidence="1">
    <location>
        <begin position="117"/>
        <end position="129"/>
    </location>
</feature>
<dbReference type="AlphaFoldDB" id="A0A8H4R641"/>
<evidence type="ECO:0000313" key="2">
    <source>
        <dbReference type="EMBL" id="KAF4623431.1"/>
    </source>
</evidence>